<dbReference type="AlphaFoldDB" id="A0A8I6TB29"/>
<dbReference type="GO" id="GO:0008270">
    <property type="term" value="F:zinc ion binding"/>
    <property type="evidence" value="ECO:0007669"/>
    <property type="project" value="UniProtKB-KW"/>
</dbReference>
<proteinExistence type="predicted"/>
<evidence type="ECO:0000313" key="8">
    <source>
        <dbReference type="EnsemblMetazoa" id="XP_014239521.1"/>
    </source>
</evidence>
<keyword evidence="9" id="KW-1185">Reference proteome</keyword>
<dbReference type="Pfam" id="PF13913">
    <property type="entry name" value="zf-C2HC_2"/>
    <property type="match status" value="2"/>
</dbReference>
<feature type="region of interest" description="Disordered" evidence="6">
    <location>
        <begin position="1"/>
        <end position="57"/>
    </location>
</feature>
<dbReference type="Proteomes" id="UP000494040">
    <property type="component" value="Unassembled WGS sequence"/>
</dbReference>
<evidence type="ECO:0000259" key="7">
    <source>
        <dbReference type="PROSITE" id="PS52027"/>
    </source>
</evidence>
<evidence type="ECO:0000256" key="3">
    <source>
        <dbReference type="ARBA" id="ARBA00022771"/>
    </source>
</evidence>
<feature type="compositionally biased region" description="Polar residues" evidence="6">
    <location>
        <begin position="26"/>
        <end position="37"/>
    </location>
</feature>
<keyword evidence="1" id="KW-0479">Metal-binding</keyword>
<feature type="domain" description="C2HC/C3H-type" evidence="7">
    <location>
        <begin position="59"/>
        <end position="88"/>
    </location>
</feature>
<dbReference type="KEGG" id="clec:106660959"/>
<evidence type="ECO:0000256" key="4">
    <source>
        <dbReference type="ARBA" id="ARBA00022833"/>
    </source>
</evidence>
<name>A0A8I6TB29_CIMLE</name>
<feature type="domain" description="C2HC/C3H-type" evidence="7">
    <location>
        <begin position="168"/>
        <end position="196"/>
    </location>
</feature>
<dbReference type="InterPro" id="IPR026319">
    <property type="entry name" value="ZC2HC1A/B-like"/>
</dbReference>
<dbReference type="GeneID" id="106660959"/>
<organism evidence="8 9">
    <name type="scientific">Cimex lectularius</name>
    <name type="common">Bed bug</name>
    <name type="synonym">Acanthia lectularia</name>
    <dbReference type="NCBI Taxonomy" id="79782"/>
    <lineage>
        <taxon>Eukaryota</taxon>
        <taxon>Metazoa</taxon>
        <taxon>Ecdysozoa</taxon>
        <taxon>Arthropoda</taxon>
        <taxon>Hexapoda</taxon>
        <taxon>Insecta</taxon>
        <taxon>Pterygota</taxon>
        <taxon>Neoptera</taxon>
        <taxon>Paraneoptera</taxon>
        <taxon>Hemiptera</taxon>
        <taxon>Heteroptera</taxon>
        <taxon>Panheteroptera</taxon>
        <taxon>Cimicomorpha</taxon>
        <taxon>Cimicidae</taxon>
        <taxon>Cimex</taxon>
    </lineage>
</organism>
<dbReference type="InterPro" id="IPR049899">
    <property type="entry name" value="Znf_C2HC_C3H"/>
</dbReference>
<feature type="region of interest" description="Disordered" evidence="6">
    <location>
        <begin position="132"/>
        <end position="173"/>
    </location>
</feature>
<evidence type="ECO:0000256" key="5">
    <source>
        <dbReference type="PROSITE-ProRule" id="PRU01371"/>
    </source>
</evidence>
<dbReference type="PANTHER" id="PTHR13555:SF5">
    <property type="entry name" value="ZINC-FINGER OF A C2HC-TYPE"/>
    <property type="match status" value="1"/>
</dbReference>
<evidence type="ECO:0000313" key="9">
    <source>
        <dbReference type="Proteomes" id="UP000494040"/>
    </source>
</evidence>
<evidence type="ECO:0000256" key="1">
    <source>
        <dbReference type="ARBA" id="ARBA00022723"/>
    </source>
</evidence>
<feature type="compositionally biased region" description="Pro residues" evidence="6">
    <location>
        <begin position="7"/>
        <end position="16"/>
    </location>
</feature>
<dbReference type="PANTHER" id="PTHR13555">
    <property type="entry name" value="C2H2 ZINC FINGER CGI-62-RELATED"/>
    <property type="match status" value="1"/>
</dbReference>
<accession>A0A8I6TB29</accession>
<reference evidence="8" key="1">
    <citation type="submission" date="2022-01" db="UniProtKB">
        <authorList>
            <consortium name="EnsemblMetazoa"/>
        </authorList>
    </citation>
    <scope>IDENTIFICATION</scope>
</reference>
<keyword evidence="3 5" id="KW-0863">Zinc-finger</keyword>
<evidence type="ECO:0000256" key="2">
    <source>
        <dbReference type="ARBA" id="ARBA00022737"/>
    </source>
</evidence>
<keyword evidence="2" id="KW-0677">Repeat</keyword>
<dbReference type="EnsemblMetazoa" id="XM_014384035.1">
    <property type="protein sequence ID" value="XP_014239521.1"/>
    <property type="gene ID" value="LOC106660959"/>
</dbReference>
<dbReference type="OMA" id="RIEVHSA"/>
<dbReference type="OrthoDB" id="10066537at2759"/>
<sequence>MSRQPPSNRPGPPSQPPSGSRAPTYGPNTGPQMSRSTAPHPGSRQSAGPRPPSQGPAVNRVACQFCRRLFAEDRIEVHSAICRTHSSKKRQPFDSAKQRLNHLLQEKDIRRVTKSKKPPKLVNVPWKEAHNNWIGNKDTGKGGGGSTRTSTRSGGKPGGAPPPMEADDRIPCPGCGRKFNKLAAEKHIPYCVSKNR</sequence>
<keyword evidence="4" id="KW-0862">Zinc</keyword>
<evidence type="ECO:0000256" key="6">
    <source>
        <dbReference type="SAM" id="MobiDB-lite"/>
    </source>
</evidence>
<dbReference type="PROSITE" id="PS52027">
    <property type="entry name" value="ZF_C2HC_C3H"/>
    <property type="match status" value="2"/>
</dbReference>
<dbReference type="RefSeq" id="XP_014239521.1">
    <property type="nucleotide sequence ID" value="XM_014384035.1"/>
</dbReference>
<protein>
    <recommendedName>
        <fullName evidence="7">C2HC/C3H-type domain-containing protein</fullName>
    </recommendedName>
</protein>